<organism evidence="2 3">
    <name type="scientific">Streptomyces demainii</name>
    <dbReference type="NCBI Taxonomy" id="588122"/>
    <lineage>
        <taxon>Bacteria</taxon>
        <taxon>Bacillati</taxon>
        <taxon>Actinomycetota</taxon>
        <taxon>Actinomycetes</taxon>
        <taxon>Kitasatosporales</taxon>
        <taxon>Streptomycetaceae</taxon>
        <taxon>Streptomyces</taxon>
    </lineage>
</organism>
<evidence type="ECO:0000313" key="2">
    <source>
        <dbReference type="EMBL" id="MDP9610002.1"/>
    </source>
</evidence>
<feature type="compositionally biased region" description="Basic and acidic residues" evidence="1">
    <location>
        <begin position="70"/>
        <end position="86"/>
    </location>
</feature>
<dbReference type="InterPro" id="IPR009776">
    <property type="entry name" value="Spore_0_M"/>
</dbReference>
<keyword evidence="3" id="KW-1185">Reference proteome</keyword>
<evidence type="ECO:0000313" key="3">
    <source>
        <dbReference type="Proteomes" id="UP001234880"/>
    </source>
</evidence>
<dbReference type="RefSeq" id="WP_066027080.1">
    <property type="nucleotide sequence ID" value="NZ_JAURUE010000001.1"/>
</dbReference>
<sequence>MVFKRVLGSLGVGGPTVDTVLEQGAAHPGGVVRGQVRLRGGDRAYDIEHIAVELAARVGSGHDGSGCGHSGHDRAARGGSGDDRAARGGSGYGEAARGDAEPGGAESTEGAVVFDRLQISGGCRLDARERRDVPFTLHIPWETPLTELSEQPLSVVLGVRPELAAGGAKDHGELEQLIVRPLPAQKAVLGALGRLGFSLVAAHLRLGHTSGTRQTLPFHQEIELTPAPRYIHDVSEIALTLLAGPHGVEVVLEADKRGRVFSGRPRPGKPCPGTLITGGLFTGGPDVRGRHTVSHDGLGDHDWTAEVDSWLQALIAAHTARTSPKDADGRHGGREEGHDVRRRPGPGPGTGTGPGTGAGIAGTAGTTGTAGTAGIAGVAAGTAAGAGGGRAAAGLGDALRISGLEELAGSGNLEHEDEGQG</sequence>
<comment type="caution">
    <text evidence="2">The sequence shown here is derived from an EMBL/GenBank/DDBJ whole genome shotgun (WGS) entry which is preliminary data.</text>
</comment>
<proteinExistence type="predicted"/>
<dbReference type="PANTHER" id="PTHR40053">
    <property type="entry name" value="SPORULATION-CONTROL PROTEIN SPO0M"/>
    <property type="match status" value="1"/>
</dbReference>
<feature type="region of interest" description="Disordered" evidence="1">
    <location>
        <begin position="61"/>
        <end position="109"/>
    </location>
</feature>
<name>A0ABT9KNL2_9ACTN</name>
<accession>A0ABT9KNL2</accession>
<gene>
    <name evidence="2" type="ORF">JOF35_002279</name>
</gene>
<protein>
    <submittedName>
        <fullName evidence="2">Sporulation-control protein</fullName>
    </submittedName>
</protein>
<dbReference type="PANTHER" id="PTHR40053:SF1">
    <property type="entry name" value="SPORULATION-CONTROL PROTEIN SPO0M"/>
    <property type="match status" value="1"/>
</dbReference>
<dbReference type="EMBL" id="JAURUE010000001">
    <property type="protein sequence ID" value="MDP9610002.1"/>
    <property type="molecule type" value="Genomic_DNA"/>
</dbReference>
<feature type="region of interest" description="Disordered" evidence="1">
    <location>
        <begin position="320"/>
        <end position="364"/>
    </location>
</feature>
<dbReference type="Pfam" id="PF07070">
    <property type="entry name" value="Spo0M"/>
    <property type="match status" value="2"/>
</dbReference>
<reference evidence="2 3" key="1">
    <citation type="submission" date="2023-07" db="EMBL/GenBank/DDBJ databases">
        <title>Sequencing the genomes of 1000 actinobacteria strains.</title>
        <authorList>
            <person name="Klenk H.-P."/>
        </authorList>
    </citation>
    <scope>NUCLEOTIDE SEQUENCE [LARGE SCALE GENOMIC DNA]</scope>
    <source>
        <strain evidence="2 3">DSM 41600</strain>
    </source>
</reference>
<dbReference type="Proteomes" id="UP001234880">
    <property type="component" value="Unassembled WGS sequence"/>
</dbReference>
<feature type="region of interest" description="Disordered" evidence="1">
    <location>
        <begin position="261"/>
        <end position="280"/>
    </location>
</feature>
<feature type="compositionally biased region" description="Basic and acidic residues" evidence="1">
    <location>
        <begin position="323"/>
        <end position="339"/>
    </location>
</feature>
<evidence type="ECO:0000256" key="1">
    <source>
        <dbReference type="SAM" id="MobiDB-lite"/>
    </source>
</evidence>
<feature type="compositionally biased region" description="Gly residues" evidence="1">
    <location>
        <begin position="348"/>
        <end position="362"/>
    </location>
</feature>